<evidence type="ECO:0000256" key="6">
    <source>
        <dbReference type="ARBA" id="ARBA00022989"/>
    </source>
</evidence>
<evidence type="ECO:0000256" key="2">
    <source>
        <dbReference type="ARBA" id="ARBA00009773"/>
    </source>
</evidence>
<dbReference type="InterPro" id="IPR002549">
    <property type="entry name" value="AI-2E-like"/>
</dbReference>
<comment type="subcellular location">
    <subcellularLocation>
        <location evidence="1">Cell membrane</location>
        <topology evidence="1">Multi-pass membrane protein</topology>
    </subcellularLocation>
</comment>
<feature type="compositionally biased region" description="Polar residues" evidence="8">
    <location>
        <begin position="431"/>
        <end position="447"/>
    </location>
</feature>
<feature type="transmembrane region" description="Helical" evidence="9">
    <location>
        <begin position="138"/>
        <end position="163"/>
    </location>
</feature>
<evidence type="ECO:0000256" key="9">
    <source>
        <dbReference type="SAM" id="Phobius"/>
    </source>
</evidence>
<evidence type="ECO:0000256" key="7">
    <source>
        <dbReference type="ARBA" id="ARBA00023136"/>
    </source>
</evidence>
<keyword evidence="11" id="KW-1185">Reference proteome</keyword>
<evidence type="ECO:0000256" key="4">
    <source>
        <dbReference type="ARBA" id="ARBA00022475"/>
    </source>
</evidence>
<comment type="similarity">
    <text evidence="2">Belongs to the autoinducer-2 exporter (AI-2E) (TC 2.A.86) family.</text>
</comment>
<feature type="transmembrane region" description="Helical" evidence="9">
    <location>
        <begin position="58"/>
        <end position="80"/>
    </location>
</feature>
<reference evidence="10" key="1">
    <citation type="submission" date="2022-10" db="EMBL/GenBank/DDBJ databases">
        <title>The complete genomes of actinobacterial strains from the NBC collection.</title>
        <authorList>
            <person name="Joergensen T.S."/>
            <person name="Alvarez Arevalo M."/>
            <person name="Sterndorff E.B."/>
            <person name="Faurdal D."/>
            <person name="Vuksanovic O."/>
            <person name="Mourched A.-S."/>
            <person name="Charusanti P."/>
            <person name="Shaw S."/>
            <person name="Blin K."/>
            <person name="Weber T."/>
        </authorList>
    </citation>
    <scope>NUCLEOTIDE SEQUENCE</scope>
    <source>
        <strain evidence="10">NBC_00254</strain>
    </source>
</reference>
<organism evidence="10 11">
    <name type="scientific">Microbispora hainanensis</name>
    <dbReference type="NCBI Taxonomy" id="568844"/>
    <lineage>
        <taxon>Bacteria</taxon>
        <taxon>Bacillati</taxon>
        <taxon>Actinomycetota</taxon>
        <taxon>Actinomycetes</taxon>
        <taxon>Streptosporangiales</taxon>
        <taxon>Streptosporangiaceae</taxon>
        <taxon>Microbispora</taxon>
    </lineage>
</organism>
<feature type="compositionally biased region" description="Low complexity" evidence="8">
    <location>
        <begin position="382"/>
        <end position="416"/>
    </location>
</feature>
<feature type="transmembrane region" description="Helical" evidence="9">
    <location>
        <begin position="296"/>
        <end position="324"/>
    </location>
</feature>
<feature type="transmembrane region" description="Helical" evidence="9">
    <location>
        <begin position="198"/>
        <end position="218"/>
    </location>
</feature>
<keyword evidence="7 9" id="KW-0472">Membrane</keyword>
<gene>
    <name evidence="10" type="ORF">OG913_15565</name>
</gene>
<dbReference type="PANTHER" id="PTHR21716">
    <property type="entry name" value="TRANSMEMBRANE PROTEIN"/>
    <property type="match status" value="1"/>
</dbReference>
<feature type="transmembrane region" description="Helical" evidence="9">
    <location>
        <begin position="28"/>
        <end position="46"/>
    </location>
</feature>
<evidence type="ECO:0000313" key="11">
    <source>
        <dbReference type="Proteomes" id="UP001432011"/>
    </source>
</evidence>
<feature type="transmembrane region" description="Helical" evidence="9">
    <location>
        <begin position="224"/>
        <end position="247"/>
    </location>
</feature>
<evidence type="ECO:0000256" key="1">
    <source>
        <dbReference type="ARBA" id="ARBA00004651"/>
    </source>
</evidence>
<evidence type="ECO:0000256" key="8">
    <source>
        <dbReference type="SAM" id="MobiDB-lite"/>
    </source>
</evidence>
<feature type="transmembrane region" description="Helical" evidence="9">
    <location>
        <begin position="259"/>
        <end position="276"/>
    </location>
</feature>
<keyword evidence="4" id="KW-1003">Cell membrane</keyword>
<feature type="region of interest" description="Disordered" evidence="8">
    <location>
        <begin position="339"/>
        <end position="447"/>
    </location>
</feature>
<dbReference type="Pfam" id="PF01594">
    <property type="entry name" value="AI-2E_transport"/>
    <property type="match status" value="1"/>
</dbReference>
<feature type="transmembrane region" description="Helical" evidence="9">
    <location>
        <begin position="5"/>
        <end position="22"/>
    </location>
</feature>
<keyword evidence="6 9" id="KW-1133">Transmembrane helix</keyword>
<name>A0ABZ1SZ66_9ACTN</name>
<dbReference type="RefSeq" id="WP_328710598.1">
    <property type="nucleotide sequence ID" value="NZ_CP108085.1"/>
</dbReference>
<proteinExistence type="inferred from homology"/>
<feature type="compositionally biased region" description="Gly residues" evidence="8">
    <location>
        <begin position="344"/>
        <end position="367"/>
    </location>
</feature>
<protein>
    <submittedName>
        <fullName evidence="10">AI-2E family transporter</fullName>
    </submittedName>
</protein>
<dbReference type="Proteomes" id="UP001432011">
    <property type="component" value="Chromosome"/>
</dbReference>
<sequence length="447" mass="46759">MAAWSWRLLLLGGMIYVLWLIIDRISFVVMPVVVALLLAALLHPLTRRLRATGLRPIYATWITMLLGLALIVGIGFLIGVRANEEFPRLVLQIQVTARNVQDWLLHGPLHLKEAQIADFVDQLSSQITQYRTQITSTLLSGATAVVEVLTSIVLILFVTFFLLKDGDRIWSWFLRAFGSATPRVDAAGRAAWATISHYVHGTVAVAAIHGLVIGVVLAGMQVPLWAPLAVLVFLASFIPIVGILFAGTIATLVTFGSRGWFLALIFVGILVVEQQLENHVLQPLIVGRALEFHPLAIILVLAVGGVLGGIAGAVVAVPLTAVIYRALPELRRGRPRAIEAAEGGPPGAGEPGTGEPGTGEPGTGEPGAGDEPGPEGVPPGPESGAIESGAAESGATEPGAAESGATEPGAEEPATSQPAASDEGGRKQETARPSSGTGEAVSPQRNG</sequence>
<evidence type="ECO:0000313" key="10">
    <source>
        <dbReference type="EMBL" id="WUP78355.1"/>
    </source>
</evidence>
<dbReference type="EMBL" id="CP108085">
    <property type="protein sequence ID" value="WUP78355.1"/>
    <property type="molecule type" value="Genomic_DNA"/>
</dbReference>
<evidence type="ECO:0000256" key="3">
    <source>
        <dbReference type="ARBA" id="ARBA00022448"/>
    </source>
</evidence>
<evidence type="ECO:0000256" key="5">
    <source>
        <dbReference type="ARBA" id="ARBA00022692"/>
    </source>
</evidence>
<keyword evidence="5 9" id="KW-0812">Transmembrane</keyword>
<dbReference type="PANTHER" id="PTHR21716:SF53">
    <property type="entry name" value="PERMEASE PERM-RELATED"/>
    <property type="match status" value="1"/>
</dbReference>
<keyword evidence="3" id="KW-0813">Transport</keyword>
<accession>A0ABZ1SZ66</accession>